<sequence length="55" mass="6258">MLVMNRATIEQYHTTHIKDTLSANIPPLARLRKTMTDSVLLSKQFMANLDVSVWG</sequence>
<gene>
    <name evidence="1" type="ORF">L914_17891</name>
</gene>
<name>W2MFV8_PHYNI</name>
<dbReference type="Proteomes" id="UP000054532">
    <property type="component" value="Unassembled WGS sequence"/>
</dbReference>
<reference evidence="1" key="1">
    <citation type="submission" date="2013-11" db="EMBL/GenBank/DDBJ databases">
        <title>The Genome Sequence of Phytophthora parasitica IAC_01/95.</title>
        <authorList>
            <consortium name="The Broad Institute Genomics Platform"/>
            <person name="Russ C."/>
            <person name="Tyler B."/>
            <person name="Panabieres F."/>
            <person name="Shan W."/>
            <person name="Tripathy S."/>
            <person name="Grunwald N."/>
            <person name="Machado M."/>
            <person name="Johnson C.S."/>
            <person name="Arredondo F."/>
            <person name="Hong C."/>
            <person name="Coffey M."/>
            <person name="Young S.K."/>
            <person name="Zeng Q."/>
            <person name="Gargeya S."/>
            <person name="Fitzgerald M."/>
            <person name="Abouelleil A."/>
            <person name="Alvarado L."/>
            <person name="Chapman S.B."/>
            <person name="Gainer-Dewar J."/>
            <person name="Goldberg J."/>
            <person name="Griggs A."/>
            <person name="Gujja S."/>
            <person name="Hansen M."/>
            <person name="Howarth C."/>
            <person name="Imamovic A."/>
            <person name="Ireland A."/>
            <person name="Larimer J."/>
            <person name="McCowan C."/>
            <person name="Murphy C."/>
            <person name="Pearson M."/>
            <person name="Poon T.W."/>
            <person name="Priest M."/>
            <person name="Roberts A."/>
            <person name="Saif S."/>
            <person name="Shea T."/>
            <person name="Sykes S."/>
            <person name="Wortman J."/>
            <person name="Nusbaum C."/>
            <person name="Birren B."/>
        </authorList>
    </citation>
    <scope>NUCLEOTIDE SEQUENCE [LARGE SCALE GENOMIC DNA]</scope>
    <source>
        <strain evidence="1">IAC_01/95</strain>
    </source>
</reference>
<proteinExistence type="predicted"/>
<accession>W2MFV8</accession>
<dbReference type="EMBL" id="KI695634">
    <property type="protein sequence ID" value="ETM35195.1"/>
    <property type="molecule type" value="Genomic_DNA"/>
</dbReference>
<protein>
    <submittedName>
        <fullName evidence="1">Uncharacterized protein</fullName>
    </submittedName>
</protein>
<dbReference type="AlphaFoldDB" id="W2MFV8"/>
<organism evidence="1">
    <name type="scientific">Phytophthora nicotianae</name>
    <name type="common">Potato buckeye rot agent</name>
    <name type="synonym">Phytophthora parasitica</name>
    <dbReference type="NCBI Taxonomy" id="4792"/>
    <lineage>
        <taxon>Eukaryota</taxon>
        <taxon>Sar</taxon>
        <taxon>Stramenopiles</taxon>
        <taxon>Oomycota</taxon>
        <taxon>Peronosporomycetes</taxon>
        <taxon>Peronosporales</taxon>
        <taxon>Peronosporaceae</taxon>
        <taxon>Phytophthora</taxon>
    </lineage>
</organism>
<evidence type="ECO:0000313" key="1">
    <source>
        <dbReference type="EMBL" id="ETM35195.1"/>
    </source>
</evidence>